<dbReference type="Gene3D" id="3.40.50.300">
    <property type="entry name" value="P-loop containing nucleotide triphosphate hydrolases"/>
    <property type="match status" value="1"/>
</dbReference>
<sequence>MQEEMKLILNAQIEQTDEWCEKHQCSKVKVKRTGSVLCLKCGHEERREFEAQKAQASYERNEEKKRLYYLEEFSMMDSELKLATFDNFKADTPEKQDDLDFVKKEARAYIKGAQNNLVLIGDVGVGKSHLAYSAIKAISDYNKKLATVINVVDLIAKVKEDFSLESYYTNLLSGKDKHDTIEYLVLDDLGTEKTSEWSSNLIYSILNKRTNTIITTNLTPPEIQRRYGKRIFSRIFKGVGQEHVYQFKNRTDERMNLWN</sequence>
<protein>
    <submittedName>
        <fullName evidence="2">Helicase loader DnaI</fullName>
    </submittedName>
</protein>
<evidence type="ECO:0000313" key="3">
    <source>
        <dbReference type="Proteomes" id="UP000070198"/>
    </source>
</evidence>
<dbReference type="PATRIC" id="fig|315405.11.peg.1527"/>
<reference evidence="2 3" key="1">
    <citation type="submission" date="2016-01" db="EMBL/GenBank/DDBJ databases">
        <title>Highly variable Streptococcus oralis are common among viridans streptococci isolated from primates.</title>
        <authorList>
            <person name="Denapaite D."/>
            <person name="Rieger M."/>
            <person name="Koendgen S."/>
            <person name="Brueckner R."/>
            <person name="Ochigava I."/>
            <person name="Kappeler P."/>
            <person name="Maetz-Rensing K."/>
            <person name="Leendertz F."/>
            <person name="Hakenbeck R."/>
        </authorList>
    </citation>
    <scope>NUCLEOTIDE SEQUENCE [LARGE SCALE GENOMIC DNA]</scope>
    <source>
        <strain evidence="2 3">DD02</strain>
    </source>
</reference>
<organism evidence="2 3">
    <name type="scientific">Streptococcus gallolyticus</name>
    <dbReference type="NCBI Taxonomy" id="315405"/>
    <lineage>
        <taxon>Bacteria</taxon>
        <taxon>Bacillati</taxon>
        <taxon>Bacillota</taxon>
        <taxon>Bacilli</taxon>
        <taxon>Lactobacillales</taxon>
        <taxon>Streptococcaceae</taxon>
        <taxon>Streptococcus</taxon>
    </lineage>
</organism>
<dbReference type="PANTHER" id="PTHR30050">
    <property type="entry name" value="CHROMOSOMAL REPLICATION INITIATOR PROTEIN DNAA"/>
    <property type="match status" value="1"/>
</dbReference>
<evidence type="ECO:0000259" key="1">
    <source>
        <dbReference type="Pfam" id="PF01695"/>
    </source>
</evidence>
<dbReference type="EMBL" id="LQOF01000288">
    <property type="protein sequence ID" value="KXT67645.1"/>
    <property type="molecule type" value="Genomic_DNA"/>
</dbReference>
<dbReference type="GO" id="GO:0004386">
    <property type="term" value="F:helicase activity"/>
    <property type="evidence" value="ECO:0007669"/>
    <property type="project" value="UniProtKB-KW"/>
</dbReference>
<dbReference type="AlphaFoldDB" id="A0A139MV31"/>
<dbReference type="InterPro" id="IPR027417">
    <property type="entry name" value="P-loop_NTPase"/>
</dbReference>
<accession>A0A139MV31</accession>
<dbReference type="SUPFAM" id="SSF52540">
    <property type="entry name" value="P-loop containing nucleoside triphosphate hydrolases"/>
    <property type="match status" value="1"/>
</dbReference>
<feature type="domain" description="IstB-like ATP-binding" evidence="1">
    <location>
        <begin position="103"/>
        <end position="222"/>
    </location>
</feature>
<dbReference type="GO" id="GO:0006260">
    <property type="term" value="P:DNA replication"/>
    <property type="evidence" value="ECO:0007669"/>
    <property type="project" value="TreeGrafter"/>
</dbReference>
<keyword evidence="2" id="KW-0378">Hydrolase</keyword>
<dbReference type="GO" id="GO:0005524">
    <property type="term" value="F:ATP binding"/>
    <property type="evidence" value="ECO:0007669"/>
    <property type="project" value="InterPro"/>
</dbReference>
<keyword evidence="2" id="KW-0547">Nucleotide-binding</keyword>
<gene>
    <name evidence="2" type="ORF">SGADD02_01281</name>
</gene>
<keyword evidence="2" id="KW-0347">Helicase</keyword>
<keyword evidence="2" id="KW-0067">ATP-binding</keyword>
<comment type="caution">
    <text evidence="2">The sequence shown here is derived from an EMBL/GenBank/DDBJ whole genome shotgun (WGS) entry which is preliminary data.</text>
</comment>
<dbReference type="PANTHER" id="PTHR30050:SF4">
    <property type="entry name" value="ATP-BINDING PROTEIN RV3427C IN INSERTION SEQUENCE-RELATED"/>
    <property type="match status" value="1"/>
</dbReference>
<name>A0A139MV31_9STRE</name>
<proteinExistence type="predicted"/>
<dbReference type="Proteomes" id="UP000070198">
    <property type="component" value="Unassembled WGS sequence"/>
</dbReference>
<evidence type="ECO:0000313" key="2">
    <source>
        <dbReference type="EMBL" id="KXT67645.1"/>
    </source>
</evidence>
<dbReference type="Pfam" id="PF01695">
    <property type="entry name" value="IstB_IS21"/>
    <property type="match status" value="1"/>
</dbReference>
<dbReference type="InterPro" id="IPR002611">
    <property type="entry name" value="IstB_ATP-bd"/>
</dbReference>